<keyword evidence="3" id="KW-0804">Transcription</keyword>
<evidence type="ECO:0000256" key="3">
    <source>
        <dbReference type="ARBA" id="ARBA00023163"/>
    </source>
</evidence>
<dbReference type="SMART" id="SM00420">
    <property type="entry name" value="HTH_DEOR"/>
    <property type="match status" value="1"/>
</dbReference>
<evidence type="ECO:0000259" key="4">
    <source>
        <dbReference type="PROSITE" id="PS51000"/>
    </source>
</evidence>
<dbReference type="InterPro" id="IPR036390">
    <property type="entry name" value="WH_DNA-bd_sf"/>
</dbReference>
<dbReference type="PROSITE" id="PS51000">
    <property type="entry name" value="HTH_DEOR_2"/>
    <property type="match status" value="1"/>
</dbReference>
<accession>A0A846M6W0</accession>
<keyword evidence="1" id="KW-0805">Transcription regulation</keyword>
<gene>
    <name evidence="5" type="ORF">FHS54_003027</name>
</gene>
<evidence type="ECO:0000256" key="1">
    <source>
        <dbReference type="ARBA" id="ARBA00023015"/>
    </source>
</evidence>
<comment type="caution">
    <text evidence="5">The sequence shown here is derived from an EMBL/GenBank/DDBJ whole genome shotgun (WGS) entry which is preliminary data.</text>
</comment>
<dbReference type="EMBL" id="JAASQR010000004">
    <property type="protein sequence ID" value="NIJ18027.1"/>
    <property type="molecule type" value="Genomic_DNA"/>
</dbReference>
<dbReference type="AlphaFoldDB" id="A0A846M6W0"/>
<dbReference type="RefSeq" id="WP_167304924.1">
    <property type="nucleotide sequence ID" value="NZ_JAASQR010000004.1"/>
</dbReference>
<dbReference type="InterPro" id="IPR036388">
    <property type="entry name" value="WH-like_DNA-bd_sf"/>
</dbReference>
<sequence>MHAAERESLILDALRLSGFISYRDLEAQLDASPATIRRDLTRLEEHGHIVRVHGGAKVAASTTVTPAEPPIHLSGRPFDQSISENLVQKQAIGRAAAALCGPGEGIMVDGGTTTLQMCPCLEGLNLQVLTNSLHIVNALLPQAGTRILLPSGTLFREQNIILAPAGEDSMPHFHAPKLFMGAAAVGPRGVMQQDVILVAAERRLIDRAEQVILMVDSSKFGSSSGAIVCRLDEVDTLITDTGISAEAADMVRQAGIDLIIAQD</sequence>
<dbReference type="Pfam" id="PF00455">
    <property type="entry name" value="DeoRC"/>
    <property type="match status" value="1"/>
</dbReference>
<dbReference type="InterPro" id="IPR050313">
    <property type="entry name" value="Carb_Metab_HTH_regulators"/>
</dbReference>
<dbReference type="InterPro" id="IPR037171">
    <property type="entry name" value="NagB/RpiA_transferase-like"/>
</dbReference>
<dbReference type="InterPro" id="IPR018356">
    <property type="entry name" value="Tscrpt_reg_HTH_DeoR_CS"/>
</dbReference>
<dbReference type="SUPFAM" id="SSF100950">
    <property type="entry name" value="NagB/RpiA/CoA transferase-like"/>
    <property type="match status" value="1"/>
</dbReference>
<evidence type="ECO:0000313" key="5">
    <source>
        <dbReference type="EMBL" id="NIJ18027.1"/>
    </source>
</evidence>
<feature type="domain" description="HTH deoR-type" evidence="4">
    <location>
        <begin position="3"/>
        <end position="58"/>
    </location>
</feature>
<dbReference type="SUPFAM" id="SSF46785">
    <property type="entry name" value="Winged helix' DNA-binding domain"/>
    <property type="match status" value="1"/>
</dbReference>
<name>A0A846M6W0_9SPHN</name>
<dbReference type="PRINTS" id="PR00037">
    <property type="entry name" value="HTHLACR"/>
</dbReference>
<dbReference type="PROSITE" id="PS00894">
    <property type="entry name" value="HTH_DEOR_1"/>
    <property type="match status" value="1"/>
</dbReference>
<dbReference type="Gene3D" id="1.10.10.10">
    <property type="entry name" value="Winged helix-like DNA-binding domain superfamily/Winged helix DNA-binding domain"/>
    <property type="match status" value="1"/>
</dbReference>
<reference evidence="5 6" key="1">
    <citation type="submission" date="2020-03" db="EMBL/GenBank/DDBJ databases">
        <title>Genomic Encyclopedia of Type Strains, Phase IV (KMG-IV): sequencing the most valuable type-strain genomes for metagenomic binning, comparative biology and taxonomic classification.</title>
        <authorList>
            <person name="Goeker M."/>
        </authorList>
    </citation>
    <scope>NUCLEOTIDE SEQUENCE [LARGE SCALE GENOMIC DNA]</scope>
    <source>
        <strain evidence="5 6">DSM 21299</strain>
    </source>
</reference>
<dbReference type="PANTHER" id="PTHR30363">
    <property type="entry name" value="HTH-TYPE TRANSCRIPTIONAL REGULATOR SRLR-RELATED"/>
    <property type="match status" value="1"/>
</dbReference>
<keyword evidence="2" id="KW-0238">DNA-binding</keyword>
<evidence type="ECO:0000256" key="2">
    <source>
        <dbReference type="ARBA" id="ARBA00023125"/>
    </source>
</evidence>
<dbReference type="InterPro" id="IPR014036">
    <property type="entry name" value="DeoR-like_C"/>
</dbReference>
<dbReference type="SMART" id="SM01134">
    <property type="entry name" value="DeoRC"/>
    <property type="match status" value="1"/>
</dbReference>
<dbReference type="PANTHER" id="PTHR30363:SF55">
    <property type="entry name" value="HTH-TYPE TRANSCRIPTIONAL REGULATOR ULAR"/>
    <property type="match status" value="1"/>
</dbReference>
<dbReference type="Proteomes" id="UP000576821">
    <property type="component" value="Unassembled WGS sequence"/>
</dbReference>
<proteinExistence type="predicted"/>
<keyword evidence="6" id="KW-1185">Reference proteome</keyword>
<dbReference type="Pfam" id="PF08220">
    <property type="entry name" value="HTH_DeoR"/>
    <property type="match status" value="1"/>
</dbReference>
<dbReference type="GO" id="GO:0003700">
    <property type="term" value="F:DNA-binding transcription factor activity"/>
    <property type="evidence" value="ECO:0007669"/>
    <property type="project" value="InterPro"/>
</dbReference>
<dbReference type="GO" id="GO:0003677">
    <property type="term" value="F:DNA binding"/>
    <property type="evidence" value="ECO:0007669"/>
    <property type="project" value="UniProtKB-KW"/>
</dbReference>
<dbReference type="InterPro" id="IPR001034">
    <property type="entry name" value="DeoR_HTH"/>
</dbReference>
<protein>
    <submittedName>
        <fullName evidence="5">DeoR family ulaG and ulaABCDEF operon transcriptional repressor</fullName>
    </submittedName>
</protein>
<evidence type="ECO:0000313" key="6">
    <source>
        <dbReference type="Proteomes" id="UP000576821"/>
    </source>
</evidence>
<organism evidence="5 6">
    <name type="scientific">Sphingobium vermicomposti</name>
    <dbReference type="NCBI Taxonomy" id="529005"/>
    <lineage>
        <taxon>Bacteria</taxon>
        <taxon>Pseudomonadati</taxon>
        <taxon>Pseudomonadota</taxon>
        <taxon>Alphaproteobacteria</taxon>
        <taxon>Sphingomonadales</taxon>
        <taxon>Sphingomonadaceae</taxon>
        <taxon>Sphingobium</taxon>
    </lineage>
</organism>